<accession>A0A1G9BJ91</accession>
<dbReference type="EMBL" id="FNFO01000002">
    <property type="protein sequence ID" value="SDK39588.1"/>
    <property type="molecule type" value="Genomic_DNA"/>
</dbReference>
<dbReference type="AlphaFoldDB" id="A0A1G9BJ91"/>
<dbReference type="Proteomes" id="UP000198510">
    <property type="component" value="Unassembled WGS sequence"/>
</dbReference>
<protein>
    <submittedName>
        <fullName evidence="2">Uncharacterized protein</fullName>
    </submittedName>
</protein>
<evidence type="ECO:0000313" key="3">
    <source>
        <dbReference type="Proteomes" id="UP000198510"/>
    </source>
</evidence>
<dbReference type="STRING" id="1075417.SAMN05421823_102633"/>
<gene>
    <name evidence="2" type="ORF">SAMN05421823_102633</name>
</gene>
<name>A0A1G9BJ91_9BACT</name>
<sequence length="81" mass="8905">MKKNYFQRWLLFGLTGLLLVGIGLGLLVEAIHLRMNQAAFAQWAGVGLTSLSAVVLGLTALGESVVNRVFYKLRNRQRSAS</sequence>
<evidence type="ECO:0000256" key="1">
    <source>
        <dbReference type="SAM" id="Phobius"/>
    </source>
</evidence>
<feature type="transmembrane region" description="Helical" evidence="1">
    <location>
        <begin position="40"/>
        <end position="66"/>
    </location>
</feature>
<keyword evidence="3" id="KW-1185">Reference proteome</keyword>
<dbReference type="RefSeq" id="WP_089680450.1">
    <property type="nucleotide sequence ID" value="NZ_FNFO01000002.1"/>
</dbReference>
<organism evidence="2 3">
    <name type="scientific">Catalinimonas alkaloidigena</name>
    <dbReference type="NCBI Taxonomy" id="1075417"/>
    <lineage>
        <taxon>Bacteria</taxon>
        <taxon>Pseudomonadati</taxon>
        <taxon>Bacteroidota</taxon>
        <taxon>Cytophagia</taxon>
        <taxon>Cytophagales</taxon>
        <taxon>Catalimonadaceae</taxon>
        <taxon>Catalinimonas</taxon>
    </lineage>
</organism>
<proteinExistence type="predicted"/>
<evidence type="ECO:0000313" key="2">
    <source>
        <dbReference type="EMBL" id="SDK39588.1"/>
    </source>
</evidence>
<keyword evidence="1" id="KW-0812">Transmembrane</keyword>
<keyword evidence="1" id="KW-0472">Membrane</keyword>
<keyword evidence="1" id="KW-1133">Transmembrane helix</keyword>
<reference evidence="2 3" key="1">
    <citation type="submission" date="2016-10" db="EMBL/GenBank/DDBJ databases">
        <authorList>
            <person name="de Groot N.N."/>
        </authorList>
    </citation>
    <scope>NUCLEOTIDE SEQUENCE [LARGE SCALE GENOMIC DNA]</scope>
    <source>
        <strain evidence="2 3">DSM 25186</strain>
    </source>
</reference>